<dbReference type="PANTHER" id="PTHR33112">
    <property type="entry name" value="DOMAIN PROTEIN, PUTATIVE-RELATED"/>
    <property type="match status" value="1"/>
</dbReference>
<keyword evidence="3" id="KW-1185">Reference proteome</keyword>
<evidence type="ECO:0000259" key="1">
    <source>
        <dbReference type="Pfam" id="PF06985"/>
    </source>
</evidence>
<sequence>MAHCKLSSRSEQLFTGLPSRLIDVERMCVIPFDSRQRYATLSYVWGVAPSLMALRQNIDRLQQVGALDFKAWETGAQGDPVAQQFPATIRHAMELTRQLGERLLWVDALCIVQDDDTDRQHQLGRMGSIYANAYVTIVAAGGTAINGLGGIRGASSRMAREPGTPRYLTHSGRVRSLHREIVLAHLRVQESVWNQRGWTFQEQIFSRRLLILDDTSVTWECHCAVWLEGMEAAEKECQNQGAVAAQGFAFSAQPNFVEYARQVTQFNRRQLTYPEDALDAFAGILSVLNETAFKEGFICGLPVRFFEATMLWYNKGQVEKRQAKRQGSLGKAILPPSWAWAAWGGVVEYDNLDLGVDAGSREEEDKWVMRWRYERPLGGVDAQ</sequence>
<reference evidence="2" key="1">
    <citation type="journal article" date="2023" name="Mol. Phylogenet. Evol.">
        <title>Genome-scale phylogeny and comparative genomics of the fungal order Sordariales.</title>
        <authorList>
            <person name="Hensen N."/>
            <person name="Bonometti L."/>
            <person name="Westerberg I."/>
            <person name="Brannstrom I.O."/>
            <person name="Guillou S."/>
            <person name="Cros-Aarteil S."/>
            <person name="Calhoun S."/>
            <person name="Haridas S."/>
            <person name="Kuo A."/>
            <person name="Mondo S."/>
            <person name="Pangilinan J."/>
            <person name="Riley R."/>
            <person name="LaButti K."/>
            <person name="Andreopoulos B."/>
            <person name="Lipzen A."/>
            <person name="Chen C."/>
            <person name="Yan M."/>
            <person name="Daum C."/>
            <person name="Ng V."/>
            <person name="Clum A."/>
            <person name="Steindorff A."/>
            <person name="Ohm R.A."/>
            <person name="Martin F."/>
            <person name="Silar P."/>
            <person name="Natvig D.O."/>
            <person name="Lalanne C."/>
            <person name="Gautier V."/>
            <person name="Ament-Velasquez S.L."/>
            <person name="Kruys A."/>
            <person name="Hutchinson M.I."/>
            <person name="Powell A.J."/>
            <person name="Barry K."/>
            <person name="Miller A.N."/>
            <person name="Grigoriev I.V."/>
            <person name="Debuchy R."/>
            <person name="Gladieux P."/>
            <person name="Hiltunen Thoren M."/>
            <person name="Johannesson H."/>
        </authorList>
    </citation>
    <scope>NUCLEOTIDE SEQUENCE</scope>
    <source>
        <strain evidence="2">CBS 103.79</strain>
    </source>
</reference>
<feature type="domain" description="Heterokaryon incompatibility" evidence="1">
    <location>
        <begin position="38"/>
        <end position="202"/>
    </location>
</feature>
<protein>
    <submittedName>
        <fullName evidence="2">Heterokaryon incompatibility protein-domain-containing protein</fullName>
    </submittedName>
</protein>
<gene>
    <name evidence="2" type="ORF">C8A05DRAFT_32527</name>
</gene>
<evidence type="ECO:0000313" key="3">
    <source>
        <dbReference type="Proteomes" id="UP001303889"/>
    </source>
</evidence>
<dbReference type="AlphaFoldDB" id="A0AAN6MPQ2"/>
<name>A0AAN6MPQ2_9PEZI</name>
<dbReference type="PANTHER" id="PTHR33112:SF12">
    <property type="entry name" value="HETEROKARYON INCOMPATIBILITY DOMAIN-CONTAINING PROTEIN"/>
    <property type="match status" value="1"/>
</dbReference>
<organism evidence="2 3">
    <name type="scientific">Staphylotrichum tortipilum</name>
    <dbReference type="NCBI Taxonomy" id="2831512"/>
    <lineage>
        <taxon>Eukaryota</taxon>
        <taxon>Fungi</taxon>
        <taxon>Dikarya</taxon>
        <taxon>Ascomycota</taxon>
        <taxon>Pezizomycotina</taxon>
        <taxon>Sordariomycetes</taxon>
        <taxon>Sordariomycetidae</taxon>
        <taxon>Sordariales</taxon>
        <taxon>Chaetomiaceae</taxon>
        <taxon>Staphylotrichum</taxon>
    </lineage>
</organism>
<dbReference type="Pfam" id="PF06985">
    <property type="entry name" value="HET"/>
    <property type="match status" value="1"/>
</dbReference>
<proteinExistence type="predicted"/>
<dbReference type="InterPro" id="IPR010730">
    <property type="entry name" value="HET"/>
</dbReference>
<reference evidence="2" key="2">
    <citation type="submission" date="2023-05" db="EMBL/GenBank/DDBJ databases">
        <authorList>
            <consortium name="Lawrence Berkeley National Laboratory"/>
            <person name="Steindorff A."/>
            <person name="Hensen N."/>
            <person name="Bonometti L."/>
            <person name="Westerberg I."/>
            <person name="Brannstrom I.O."/>
            <person name="Guillou S."/>
            <person name="Cros-Aarteil S."/>
            <person name="Calhoun S."/>
            <person name="Haridas S."/>
            <person name="Kuo A."/>
            <person name="Mondo S."/>
            <person name="Pangilinan J."/>
            <person name="Riley R."/>
            <person name="Labutti K."/>
            <person name="Andreopoulos B."/>
            <person name="Lipzen A."/>
            <person name="Chen C."/>
            <person name="Yanf M."/>
            <person name="Daum C."/>
            <person name="Ng V."/>
            <person name="Clum A."/>
            <person name="Ohm R."/>
            <person name="Martin F."/>
            <person name="Silar P."/>
            <person name="Natvig D."/>
            <person name="Lalanne C."/>
            <person name="Gautier V."/>
            <person name="Ament-Velasquez S.L."/>
            <person name="Kruys A."/>
            <person name="Hutchinson M.I."/>
            <person name="Powell A.J."/>
            <person name="Barry K."/>
            <person name="Miller A.N."/>
            <person name="Grigoriev I.V."/>
            <person name="Debuchy R."/>
            <person name="Gladieux P."/>
            <person name="Thoren M.H."/>
            <person name="Johannesson H."/>
        </authorList>
    </citation>
    <scope>NUCLEOTIDE SEQUENCE</scope>
    <source>
        <strain evidence="2">CBS 103.79</strain>
    </source>
</reference>
<dbReference type="Proteomes" id="UP001303889">
    <property type="component" value="Unassembled WGS sequence"/>
</dbReference>
<dbReference type="EMBL" id="MU855433">
    <property type="protein sequence ID" value="KAK3903713.1"/>
    <property type="molecule type" value="Genomic_DNA"/>
</dbReference>
<evidence type="ECO:0000313" key="2">
    <source>
        <dbReference type="EMBL" id="KAK3903713.1"/>
    </source>
</evidence>
<comment type="caution">
    <text evidence="2">The sequence shown here is derived from an EMBL/GenBank/DDBJ whole genome shotgun (WGS) entry which is preliminary data.</text>
</comment>
<accession>A0AAN6MPQ2</accession>